<accession>A0A392T9H0</accession>
<proteinExistence type="predicted"/>
<dbReference type="AlphaFoldDB" id="A0A392T9H0"/>
<reference evidence="1 2" key="1">
    <citation type="journal article" date="2018" name="Front. Plant Sci.">
        <title>Red Clover (Trifolium pratense) and Zigzag Clover (T. medium) - A Picture of Genomic Similarities and Differences.</title>
        <authorList>
            <person name="Dluhosova J."/>
            <person name="Istvanek J."/>
            <person name="Nedelnik J."/>
            <person name="Repkova J."/>
        </authorList>
    </citation>
    <scope>NUCLEOTIDE SEQUENCE [LARGE SCALE GENOMIC DNA]</scope>
    <source>
        <strain evidence="2">cv. 10/8</strain>
        <tissue evidence="1">Leaf</tissue>
    </source>
</reference>
<organism evidence="1 2">
    <name type="scientific">Trifolium medium</name>
    <dbReference type="NCBI Taxonomy" id="97028"/>
    <lineage>
        <taxon>Eukaryota</taxon>
        <taxon>Viridiplantae</taxon>
        <taxon>Streptophyta</taxon>
        <taxon>Embryophyta</taxon>
        <taxon>Tracheophyta</taxon>
        <taxon>Spermatophyta</taxon>
        <taxon>Magnoliopsida</taxon>
        <taxon>eudicotyledons</taxon>
        <taxon>Gunneridae</taxon>
        <taxon>Pentapetalae</taxon>
        <taxon>rosids</taxon>
        <taxon>fabids</taxon>
        <taxon>Fabales</taxon>
        <taxon>Fabaceae</taxon>
        <taxon>Papilionoideae</taxon>
        <taxon>50 kb inversion clade</taxon>
        <taxon>NPAAA clade</taxon>
        <taxon>Hologalegina</taxon>
        <taxon>IRL clade</taxon>
        <taxon>Trifolieae</taxon>
        <taxon>Trifolium</taxon>
    </lineage>
</organism>
<evidence type="ECO:0000313" key="2">
    <source>
        <dbReference type="Proteomes" id="UP000265520"/>
    </source>
</evidence>
<feature type="non-terminal residue" evidence="1">
    <location>
        <position position="60"/>
    </location>
</feature>
<keyword evidence="2" id="KW-1185">Reference proteome</keyword>
<evidence type="ECO:0000313" key="1">
    <source>
        <dbReference type="EMBL" id="MCI57087.1"/>
    </source>
</evidence>
<sequence length="60" mass="6691">MLTVTKLGIAYNLDVKALSPSNVVKGRKTKASNRHRLLYQTPTKMSSSTEIPPAQARHQR</sequence>
<dbReference type="EMBL" id="LXQA010523160">
    <property type="protein sequence ID" value="MCI57087.1"/>
    <property type="molecule type" value="Genomic_DNA"/>
</dbReference>
<name>A0A392T9H0_9FABA</name>
<protein>
    <submittedName>
        <fullName evidence="1">Uncharacterized protein</fullName>
    </submittedName>
</protein>
<dbReference type="Proteomes" id="UP000265520">
    <property type="component" value="Unassembled WGS sequence"/>
</dbReference>
<comment type="caution">
    <text evidence="1">The sequence shown here is derived from an EMBL/GenBank/DDBJ whole genome shotgun (WGS) entry which is preliminary data.</text>
</comment>